<gene>
    <name evidence="1" type="ORF">KP509_08G053700</name>
</gene>
<reference evidence="1" key="1">
    <citation type="submission" date="2021-08" db="EMBL/GenBank/DDBJ databases">
        <title>WGS assembly of Ceratopteris richardii.</title>
        <authorList>
            <person name="Marchant D.B."/>
            <person name="Chen G."/>
            <person name="Jenkins J."/>
            <person name="Shu S."/>
            <person name="Leebens-Mack J."/>
            <person name="Grimwood J."/>
            <person name="Schmutz J."/>
            <person name="Soltis P."/>
            <person name="Soltis D."/>
            <person name="Chen Z.-H."/>
        </authorList>
    </citation>
    <scope>NUCLEOTIDE SEQUENCE</scope>
    <source>
        <strain evidence="1">Whitten #5841</strain>
        <tissue evidence="1">Leaf</tissue>
    </source>
</reference>
<comment type="caution">
    <text evidence="1">The sequence shown here is derived from an EMBL/GenBank/DDBJ whole genome shotgun (WGS) entry which is preliminary data.</text>
</comment>
<dbReference type="AlphaFoldDB" id="A0A8T2UCA2"/>
<evidence type="ECO:0000313" key="2">
    <source>
        <dbReference type="Proteomes" id="UP000825935"/>
    </source>
</evidence>
<dbReference type="EMBL" id="CM035413">
    <property type="protein sequence ID" value="KAH7431526.1"/>
    <property type="molecule type" value="Genomic_DNA"/>
</dbReference>
<sequence length="122" mass="13388">MLLMLAFASASSSPRFSSFWVNKQPQTCGHPLTLSPARPTNARNRSLVVWTAPFLRDTCITLDSISTHNFSLYPTLPFSVAPDNTVLLLNASEMLCLCAVKLPRSISLALFLSLMATEICIL</sequence>
<accession>A0A8T2UCA2</accession>
<evidence type="ECO:0000313" key="1">
    <source>
        <dbReference type="EMBL" id="KAH7431526.1"/>
    </source>
</evidence>
<proteinExistence type="predicted"/>
<organism evidence="1 2">
    <name type="scientific">Ceratopteris richardii</name>
    <name type="common">Triangle waterfern</name>
    <dbReference type="NCBI Taxonomy" id="49495"/>
    <lineage>
        <taxon>Eukaryota</taxon>
        <taxon>Viridiplantae</taxon>
        <taxon>Streptophyta</taxon>
        <taxon>Embryophyta</taxon>
        <taxon>Tracheophyta</taxon>
        <taxon>Polypodiopsida</taxon>
        <taxon>Polypodiidae</taxon>
        <taxon>Polypodiales</taxon>
        <taxon>Pteridineae</taxon>
        <taxon>Pteridaceae</taxon>
        <taxon>Parkerioideae</taxon>
        <taxon>Ceratopteris</taxon>
    </lineage>
</organism>
<keyword evidence="2" id="KW-1185">Reference proteome</keyword>
<protein>
    <submittedName>
        <fullName evidence="1">Uncharacterized protein</fullName>
    </submittedName>
</protein>
<dbReference type="Proteomes" id="UP000825935">
    <property type="component" value="Chromosome 8"/>
</dbReference>
<name>A0A8T2UCA2_CERRI</name>